<dbReference type="InterPro" id="IPR002023">
    <property type="entry name" value="NuoE-like"/>
</dbReference>
<keyword evidence="2" id="KW-0001">2Fe-2S</keyword>
<feature type="region of interest" description="Disordered" evidence="10">
    <location>
        <begin position="174"/>
        <end position="200"/>
    </location>
</feature>
<keyword evidence="5" id="KW-0408">Iron</keyword>
<dbReference type="FunFam" id="3.40.30.10:FF:000022">
    <property type="entry name" value="NADH dehydrogenase flavoprotein 2, mitochondrial"/>
    <property type="match status" value="1"/>
</dbReference>
<protein>
    <submittedName>
        <fullName evidence="11">NADH-quinone oxidoreductase subunit NuoE</fullName>
        <ecNumber evidence="11">1.6.5.9</ecNumber>
    </submittedName>
</protein>
<dbReference type="GO" id="GO:1902494">
    <property type="term" value="C:catalytic complex"/>
    <property type="evidence" value="ECO:0007669"/>
    <property type="project" value="UniProtKB-ARBA"/>
</dbReference>
<evidence type="ECO:0000256" key="4">
    <source>
        <dbReference type="ARBA" id="ARBA00022967"/>
    </source>
</evidence>
<dbReference type="GO" id="GO:0022804">
    <property type="term" value="F:active transmembrane transporter activity"/>
    <property type="evidence" value="ECO:0007669"/>
    <property type="project" value="UniProtKB-ARBA"/>
</dbReference>
<sequence>MAVRRLAPAEVQPATFAFNAENAAWAEATIAKYPAGKQASAVIPLLFRAQQQEGWVSKAAIETIADKLGMAHIRVLEVATFYTMFQLAPVGKKAHVQVCGTTPCMLRGSDAIIDICKHRIAHHPHEISADGDFSWEEVECLGACVNAPMVQVWSDVYEDLTPESFNAVLDAFARGETPKPGPQSGRHGAENADGQTTLTDPGLYNGAYRVNVALQTGETAVAEAPAPAPQPAPAAPAPVAPAPVAAAPAPVAAPEEKVSDEFKPELLSGPRDGAKGDDLKLIWGVGPKLEAMLHDMGVYHFDQIAAWSEMNLKWVDQNLGAFKGRAVRDKWIEQSAKLATGWRPSSEAGDKPPAE</sequence>
<dbReference type="CDD" id="cd03064">
    <property type="entry name" value="TRX_Fd_NuoE"/>
    <property type="match status" value="1"/>
</dbReference>
<gene>
    <name evidence="11" type="primary">nuoE</name>
    <name evidence="11" type="ORF">ABS361_06575</name>
</gene>
<dbReference type="GO" id="GO:0022890">
    <property type="term" value="F:inorganic cation transmembrane transporter activity"/>
    <property type="evidence" value="ECO:0007669"/>
    <property type="project" value="UniProtKB-ARBA"/>
</dbReference>
<dbReference type="AlphaFoldDB" id="A0AAU7XG21"/>
<reference evidence="11" key="1">
    <citation type="submission" date="2024-06" db="EMBL/GenBank/DDBJ databases">
        <title>Methylostella associata gen. nov., sp. nov., a novel Ancalomicrobiaceae-affiliated facultatively methylotrophic bacteria that feed on methanotrophs of the genus Methylococcus.</title>
        <authorList>
            <person name="Saltykova V."/>
            <person name="Danilova O.V."/>
            <person name="Oshkin I.Y."/>
            <person name="Belova S.E."/>
            <person name="Pimenov N.V."/>
            <person name="Dedysh S.N."/>
        </authorList>
    </citation>
    <scope>NUCLEOTIDE SEQUENCE</scope>
    <source>
        <strain evidence="11">S20</strain>
    </source>
</reference>
<dbReference type="FunFam" id="1.10.10.1590:FF:000001">
    <property type="entry name" value="NADH-quinone oxidoreductase subunit E"/>
    <property type="match status" value="1"/>
</dbReference>
<dbReference type="GO" id="GO:0031090">
    <property type="term" value="C:organelle membrane"/>
    <property type="evidence" value="ECO:0007669"/>
    <property type="project" value="UniProtKB-ARBA"/>
</dbReference>
<dbReference type="SUPFAM" id="SSF52833">
    <property type="entry name" value="Thioredoxin-like"/>
    <property type="match status" value="1"/>
</dbReference>
<dbReference type="GO" id="GO:0031967">
    <property type="term" value="C:organelle envelope"/>
    <property type="evidence" value="ECO:0007669"/>
    <property type="project" value="UniProtKB-ARBA"/>
</dbReference>
<dbReference type="EMBL" id="CP158568">
    <property type="protein sequence ID" value="XBY45907.1"/>
    <property type="molecule type" value="Genomic_DNA"/>
</dbReference>
<evidence type="ECO:0000256" key="6">
    <source>
        <dbReference type="ARBA" id="ARBA00023014"/>
    </source>
</evidence>
<keyword evidence="7" id="KW-0520">NAD</keyword>
<dbReference type="InterPro" id="IPR036249">
    <property type="entry name" value="Thioredoxin-like_sf"/>
</dbReference>
<dbReference type="PANTHER" id="PTHR10371">
    <property type="entry name" value="NADH DEHYDROGENASE UBIQUINONE FLAVOPROTEIN 2, MITOCHONDRIAL"/>
    <property type="match status" value="1"/>
</dbReference>
<keyword evidence="11" id="KW-0560">Oxidoreductase</keyword>
<feature type="region of interest" description="Disordered" evidence="10">
    <location>
        <begin position="221"/>
        <end position="241"/>
    </location>
</feature>
<evidence type="ECO:0000256" key="9">
    <source>
        <dbReference type="ARBA" id="ARBA00047712"/>
    </source>
</evidence>
<dbReference type="GO" id="GO:0051537">
    <property type="term" value="F:2 iron, 2 sulfur cluster binding"/>
    <property type="evidence" value="ECO:0007669"/>
    <property type="project" value="UniProtKB-KW"/>
</dbReference>
<dbReference type="RefSeq" id="WP_407051002.1">
    <property type="nucleotide sequence ID" value="NZ_CP158568.1"/>
</dbReference>
<keyword evidence="6" id="KW-0411">Iron-sulfur</keyword>
<name>A0AAU7XG21_9HYPH</name>
<keyword evidence="4" id="KW-1278">Translocase</keyword>
<accession>A0AAU7XG21</accession>
<dbReference type="KEGG" id="mflg:ABS361_06575"/>
<dbReference type="GO" id="GO:0098796">
    <property type="term" value="C:membrane protein complex"/>
    <property type="evidence" value="ECO:0007669"/>
    <property type="project" value="UniProtKB-ARBA"/>
</dbReference>
<organism evidence="11">
    <name type="scientific">Methyloraptor flagellatus</name>
    <dbReference type="NCBI Taxonomy" id="3162530"/>
    <lineage>
        <taxon>Bacteria</taxon>
        <taxon>Pseudomonadati</taxon>
        <taxon>Pseudomonadota</taxon>
        <taxon>Alphaproteobacteria</taxon>
        <taxon>Hyphomicrobiales</taxon>
        <taxon>Ancalomicrobiaceae</taxon>
        <taxon>Methyloraptor</taxon>
    </lineage>
</organism>
<dbReference type="InterPro" id="IPR041921">
    <property type="entry name" value="NuoE_N"/>
</dbReference>
<dbReference type="EC" id="1.6.5.9" evidence="11"/>
<keyword evidence="3" id="KW-0479">Metal-binding</keyword>
<dbReference type="GO" id="GO:0008324">
    <property type="term" value="F:monoatomic cation transmembrane transporter activity"/>
    <property type="evidence" value="ECO:0007669"/>
    <property type="project" value="UniProtKB-ARBA"/>
</dbReference>
<dbReference type="PROSITE" id="PS01099">
    <property type="entry name" value="COMPLEX1_24K"/>
    <property type="match status" value="1"/>
</dbReference>
<evidence type="ECO:0000256" key="2">
    <source>
        <dbReference type="ARBA" id="ARBA00022714"/>
    </source>
</evidence>
<dbReference type="GO" id="GO:0050136">
    <property type="term" value="F:NADH dehydrogenase (quinone) (non-electrogenic) activity"/>
    <property type="evidence" value="ECO:0007669"/>
    <property type="project" value="UniProtKB-EC"/>
</dbReference>
<dbReference type="InterPro" id="IPR042128">
    <property type="entry name" value="NuoE_dom"/>
</dbReference>
<evidence type="ECO:0000256" key="5">
    <source>
        <dbReference type="ARBA" id="ARBA00023004"/>
    </source>
</evidence>
<dbReference type="GO" id="GO:0046872">
    <property type="term" value="F:metal ion binding"/>
    <property type="evidence" value="ECO:0007669"/>
    <property type="project" value="UniProtKB-KW"/>
</dbReference>
<dbReference type="GO" id="GO:0098662">
    <property type="term" value="P:inorganic cation transmembrane transport"/>
    <property type="evidence" value="ECO:0007669"/>
    <property type="project" value="UniProtKB-ARBA"/>
</dbReference>
<evidence type="ECO:0000256" key="3">
    <source>
        <dbReference type="ARBA" id="ARBA00022723"/>
    </source>
</evidence>
<dbReference type="Gene3D" id="1.10.10.1590">
    <property type="entry name" value="NADH-quinone oxidoreductase subunit E"/>
    <property type="match status" value="1"/>
</dbReference>
<evidence type="ECO:0000256" key="7">
    <source>
        <dbReference type="ARBA" id="ARBA00023027"/>
    </source>
</evidence>
<dbReference type="Pfam" id="PF01257">
    <property type="entry name" value="2Fe-2S_thioredx"/>
    <property type="match status" value="1"/>
</dbReference>
<comment type="catalytic activity">
    <reaction evidence="9">
        <text>a quinone + NADH + 5 H(+)(in) = a quinol + NAD(+) + 4 H(+)(out)</text>
        <dbReference type="Rhea" id="RHEA:57888"/>
        <dbReference type="ChEBI" id="CHEBI:15378"/>
        <dbReference type="ChEBI" id="CHEBI:24646"/>
        <dbReference type="ChEBI" id="CHEBI:57540"/>
        <dbReference type="ChEBI" id="CHEBI:57945"/>
        <dbReference type="ChEBI" id="CHEBI:132124"/>
    </reaction>
</comment>
<dbReference type="PANTHER" id="PTHR10371:SF3">
    <property type="entry name" value="NADH DEHYDROGENASE [UBIQUINONE] FLAVOPROTEIN 2, MITOCHONDRIAL"/>
    <property type="match status" value="1"/>
</dbReference>
<evidence type="ECO:0000256" key="10">
    <source>
        <dbReference type="SAM" id="MobiDB-lite"/>
    </source>
</evidence>
<dbReference type="NCBIfam" id="TIGR01958">
    <property type="entry name" value="nuoE_fam"/>
    <property type="match status" value="1"/>
</dbReference>
<evidence type="ECO:0000313" key="11">
    <source>
        <dbReference type="EMBL" id="XBY45907.1"/>
    </source>
</evidence>
<proteinExistence type="inferred from homology"/>
<feature type="compositionally biased region" description="Pro residues" evidence="10">
    <location>
        <begin position="226"/>
        <end position="241"/>
    </location>
</feature>
<dbReference type="NCBIfam" id="NF005724">
    <property type="entry name" value="PRK07539.1-4"/>
    <property type="match status" value="1"/>
</dbReference>
<evidence type="ECO:0000256" key="1">
    <source>
        <dbReference type="ARBA" id="ARBA00010643"/>
    </source>
</evidence>
<dbReference type="Gene3D" id="3.40.30.10">
    <property type="entry name" value="Glutaredoxin"/>
    <property type="match status" value="1"/>
</dbReference>
<evidence type="ECO:0000256" key="8">
    <source>
        <dbReference type="ARBA" id="ARBA00034078"/>
    </source>
</evidence>
<comment type="similarity">
    <text evidence="1">Belongs to the complex I 24 kDa subunit family.</text>
</comment>
<comment type="cofactor">
    <cofactor evidence="8">
        <name>[2Fe-2S] cluster</name>
        <dbReference type="ChEBI" id="CHEBI:190135"/>
    </cofactor>
</comment>